<keyword evidence="6 8" id="KW-1133">Transmembrane helix</keyword>
<evidence type="ECO:0000313" key="11">
    <source>
        <dbReference type="Proteomes" id="UP001489004"/>
    </source>
</evidence>
<dbReference type="Pfam" id="PF01694">
    <property type="entry name" value="Rhomboid"/>
    <property type="match status" value="1"/>
</dbReference>
<dbReference type="GO" id="GO:0006508">
    <property type="term" value="P:proteolysis"/>
    <property type="evidence" value="ECO:0007669"/>
    <property type="project" value="UniProtKB-KW"/>
</dbReference>
<sequence length="250" mass="27593">MGTPIWTQVLQQPATSTVIALCSAIWLYLNNRGIGYSEVGLSYERVVQHRELWRIVTSQLSHVEWLHLAFNMSSLWNLGVVEVAGLLGQSGTMYYAKTSLVLLLGSGLVCLAIYHLLIFLFRQEQYLRATAVGYSCVVFGWMTIFAASGVSTFSLFGMVELPMSLTPFGSLILTSIIIPRASFIGHLSGILVGYCTAFGAFDWLTPFWFCSLLVWAAAGMLWSLVRSGHLRLPFLHVSPEGDVETGSAVR</sequence>
<keyword evidence="3" id="KW-0645">Protease</keyword>
<comment type="similarity">
    <text evidence="2">Belongs to the peptidase S54 family.</text>
</comment>
<evidence type="ECO:0000256" key="6">
    <source>
        <dbReference type="ARBA" id="ARBA00022989"/>
    </source>
</evidence>
<accession>A0AAW1QE21</accession>
<proteinExistence type="inferred from homology"/>
<reference evidence="10 11" key="1">
    <citation type="journal article" date="2024" name="Nat. Commun.">
        <title>Phylogenomics reveals the evolutionary origins of lichenization in chlorophyte algae.</title>
        <authorList>
            <person name="Puginier C."/>
            <person name="Libourel C."/>
            <person name="Otte J."/>
            <person name="Skaloud P."/>
            <person name="Haon M."/>
            <person name="Grisel S."/>
            <person name="Petersen M."/>
            <person name="Berrin J.G."/>
            <person name="Delaux P.M."/>
            <person name="Dal Grande F."/>
            <person name="Keller J."/>
        </authorList>
    </citation>
    <scope>NUCLEOTIDE SEQUENCE [LARGE SCALE GENOMIC DNA]</scope>
    <source>
        <strain evidence="10 11">SAG 2043</strain>
    </source>
</reference>
<keyword evidence="4 8" id="KW-0812">Transmembrane</keyword>
<dbReference type="PANTHER" id="PTHR43066">
    <property type="entry name" value="RHOMBOID-RELATED PROTEIN"/>
    <property type="match status" value="1"/>
</dbReference>
<feature type="transmembrane region" description="Helical" evidence="8">
    <location>
        <begin position="206"/>
        <end position="225"/>
    </location>
</feature>
<protein>
    <recommendedName>
        <fullName evidence="9">Peptidase S54 rhomboid domain-containing protein</fullName>
    </recommendedName>
</protein>
<comment type="subcellular location">
    <subcellularLocation>
        <location evidence="1">Membrane</location>
        <topology evidence="1">Multi-pass membrane protein</topology>
    </subcellularLocation>
</comment>
<feature type="transmembrane region" description="Helical" evidence="8">
    <location>
        <begin position="100"/>
        <end position="120"/>
    </location>
</feature>
<evidence type="ECO:0000256" key="4">
    <source>
        <dbReference type="ARBA" id="ARBA00022692"/>
    </source>
</evidence>
<evidence type="ECO:0000256" key="8">
    <source>
        <dbReference type="SAM" id="Phobius"/>
    </source>
</evidence>
<feature type="domain" description="Peptidase S54 rhomboid" evidence="9">
    <location>
        <begin position="50"/>
        <end position="200"/>
    </location>
</feature>
<gene>
    <name evidence="10" type="ORF">WJX72_000848</name>
</gene>
<evidence type="ECO:0000256" key="3">
    <source>
        <dbReference type="ARBA" id="ARBA00022670"/>
    </source>
</evidence>
<evidence type="ECO:0000313" key="10">
    <source>
        <dbReference type="EMBL" id="KAK9819657.1"/>
    </source>
</evidence>
<dbReference type="EMBL" id="JALJOR010000003">
    <property type="protein sequence ID" value="KAK9819657.1"/>
    <property type="molecule type" value="Genomic_DNA"/>
</dbReference>
<evidence type="ECO:0000256" key="5">
    <source>
        <dbReference type="ARBA" id="ARBA00022801"/>
    </source>
</evidence>
<keyword evidence="11" id="KW-1185">Reference proteome</keyword>
<evidence type="ECO:0000256" key="1">
    <source>
        <dbReference type="ARBA" id="ARBA00004141"/>
    </source>
</evidence>
<name>A0AAW1QE21_9CHLO</name>
<feature type="transmembrane region" description="Helical" evidence="8">
    <location>
        <begin position="171"/>
        <end position="194"/>
    </location>
</feature>
<evidence type="ECO:0000256" key="2">
    <source>
        <dbReference type="ARBA" id="ARBA00009045"/>
    </source>
</evidence>
<dbReference type="SUPFAM" id="SSF144091">
    <property type="entry name" value="Rhomboid-like"/>
    <property type="match status" value="1"/>
</dbReference>
<dbReference type="FunFam" id="1.20.1540.10:FF:000008">
    <property type="entry name" value="RHOMBOID-like protein 13"/>
    <property type="match status" value="1"/>
</dbReference>
<evidence type="ECO:0000259" key="9">
    <source>
        <dbReference type="Pfam" id="PF01694"/>
    </source>
</evidence>
<dbReference type="GO" id="GO:0016020">
    <property type="term" value="C:membrane"/>
    <property type="evidence" value="ECO:0007669"/>
    <property type="project" value="UniProtKB-SubCell"/>
</dbReference>
<comment type="caution">
    <text evidence="10">The sequence shown here is derived from an EMBL/GenBank/DDBJ whole genome shotgun (WGS) entry which is preliminary data.</text>
</comment>
<dbReference type="InterPro" id="IPR035952">
    <property type="entry name" value="Rhomboid-like_sf"/>
</dbReference>
<organism evidence="10 11">
    <name type="scientific">[Myrmecia] bisecta</name>
    <dbReference type="NCBI Taxonomy" id="41462"/>
    <lineage>
        <taxon>Eukaryota</taxon>
        <taxon>Viridiplantae</taxon>
        <taxon>Chlorophyta</taxon>
        <taxon>core chlorophytes</taxon>
        <taxon>Trebouxiophyceae</taxon>
        <taxon>Trebouxiales</taxon>
        <taxon>Trebouxiaceae</taxon>
        <taxon>Myrmecia</taxon>
    </lineage>
</organism>
<dbReference type="PANTHER" id="PTHR43066:SF1">
    <property type="entry name" value="RHOMBOID PROTEIN 2"/>
    <property type="match status" value="1"/>
</dbReference>
<dbReference type="Proteomes" id="UP001489004">
    <property type="component" value="Unassembled WGS sequence"/>
</dbReference>
<dbReference type="AlphaFoldDB" id="A0AAW1QE21"/>
<evidence type="ECO:0000256" key="7">
    <source>
        <dbReference type="ARBA" id="ARBA00023136"/>
    </source>
</evidence>
<dbReference type="GO" id="GO:0004252">
    <property type="term" value="F:serine-type endopeptidase activity"/>
    <property type="evidence" value="ECO:0007669"/>
    <property type="project" value="InterPro"/>
</dbReference>
<dbReference type="InterPro" id="IPR022764">
    <property type="entry name" value="Peptidase_S54_rhomboid_dom"/>
</dbReference>
<feature type="transmembrane region" description="Helical" evidence="8">
    <location>
        <begin position="132"/>
        <end position="159"/>
    </location>
</feature>
<keyword evidence="5" id="KW-0378">Hydrolase</keyword>
<dbReference type="Gene3D" id="1.20.1540.10">
    <property type="entry name" value="Rhomboid-like"/>
    <property type="match status" value="1"/>
</dbReference>
<keyword evidence="7 8" id="KW-0472">Membrane</keyword>